<dbReference type="AlphaFoldDB" id="A0A316ZH51"/>
<name>A0A316ZH51_9BASI</name>
<keyword evidence="2" id="KW-1133">Transmembrane helix</keyword>
<feature type="transmembrane region" description="Helical" evidence="2">
    <location>
        <begin position="104"/>
        <end position="126"/>
    </location>
</feature>
<accession>A0A316ZH51</accession>
<dbReference type="GeneID" id="37271516"/>
<evidence type="ECO:0000313" key="4">
    <source>
        <dbReference type="Proteomes" id="UP000245946"/>
    </source>
</evidence>
<dbReference type="RefSeq" id="XP_025599892.1">
    <property type="nucleotide sequence ID" value="XM_025743972.1"/>
</dbReference>
<evidence type="ECO:0000256" key="2">
    <source>
        <dbReference type="SAM" id="Phobius"/>
    </source>
</evidence>
<feature type="region of interest" description="Disordered" evidence="1">
    <location>
        <begin position="1"/>
        <end position="51"/>
    </location>
</feature>
<dbReference type="Proteomes" id="UP000245946">
    <property type="component" value="Unassembled WGS sequence"/>
</dbReference>
<keyword evidence="2" id="KW-0812">Transmembrane</keyword>
<sequence>MAIDAKKPTLPADGAPPTDEPAPSYEATMAASAPPQGHASSSSSAAPGHTLPHAPIGYGSVPYAASHTARIIIMPPGAVPGRGPAGGLVASGPPRRQPRAGRRFLAAFFWALLIWILLNLVAAAIVDAAERAQRDHRSHGKHGAHSQVLLLRVGQGAKEWWSGQR</sequence>
<reference evidence="3 4" key="1">
    <citation type="journal article" date="2018" name="Mol. Biol. Evol.">
        <title>Broad Genomic Sampling Reveals a Smut Pathogenic Ancestry of the Fungal Clade Ustilaginomycotina.</title>
        <authorList>
            <person name="Kijpornyongpan T."/>
            <person name="Mondo S.J."/>
            <person name="Barry K."/>
            <person name="Sandor L."/>
            <person name="Lee J."/>
            <person name="Lipzen A."/>
            <person name="Pangilinan J."/>
            <person name="LaButti K."/>
            <person name="Hainaut M."/>
            <person name="Henrissat B."/>
            <person name="Grigoriev I.V."/>
            <person name="Spatafora J.W."/>
            <person name="Aime M.C."/>
        </authorList>
    </citation>
    <scope>NUCLEOTIDE SEQUENCE [LARGE SCALE GENOMIC DNA]</scope>
    <source>
        <strain evidence="3 4">MCA 4186</strain>
    </source>
</reference>
<dbReference type="EMBL" id="KZ819287">
    <property type="protein sequence ID" value="PWN99613.1"/>
    <property type="molecule type" value="Genomic_DNA"/>
</dbReference>
<keyword evidence="2" id="KW-0472">Membrane</keyword>
<evidence type="ECO:0000313" key="3">
    <source>
        <dbReference type="EMBL" id="PWN99613.1"/>
    </source>
</evidence>
<evidence type="ECO:0000256" key="1">
    <source>
        <dbReference type="SAM" id="MobiDB-lite"/>
    </source>
</evidence>
<feature type="compositionally biased region" description="Low complexity" evidence="1">
    <location>
        <begin position="30"/>
        <end position="49"/>
    </location>
</feature>
<gene>
    <name evidence="3" type="ORF">FA09DRAFT_337128</name>
</gene>
<organism evidence="3 4">
    <name type="scientific">Tilletiopsis washingtonensis</name>
    <dbReference type="NCBI Taxonomy" id="58919"/>
    <lineage>
        <taxon>Eukaryota</taxon>
        <taxon>Fungi</taxon>
        <taxon>Dikarya</taxon>
        <taxon>Basidiomycota</taxon>
        <taxon>Ustilaginomycotina</taxon>
        <taxon>Exobasidiomycetes</taxon>
        <taxon>Entylomatales</taxon>
        <taxon>Entylomatales incertae sedis</taxon>
        <taxon>Tilletiopsis</taxon>
    </lineage>
</organism>
<keyword evidence="4" id="KW-1185">Reference proteome</keyword>
<protein>
    <submittedName>
        <fullName evidence="3">Uncharacterized protein</fullName>
    </submittedName>
</protein>
<proteinExistence type="predicted"/>